<dbReference type="Gene3D" id="3.40.640.10">
    <property type="entry name" value="Type I PLP-dependent aspartate aminotransferase-like (Major domain)"/>
    <property type="match status" value="1"/>
</dbReference>
<name>A0A9X2MEP5_9FIRM</name>
<reference evidence="5" key="1">
    <citation type="submission" date="2022-07" db="EMBL/GenBank/DDBJ databases">
        <title>Enhanced cultured diversity of the mouse gut microbiota enables custom-made synthetic communities.</title>
        <authorList>
            <person name="Afrizal A."/>
        </authorList>
    </citation>
    <scope>NUCLEOTIDE SEQUENCE</scope>
    <source>
        <strain evidence="5">DSM 29482</strain>
    </source>
</reference>
<evidence type="ECO:0000256" key="1">
    <source>
        <dbReference type="ARBA" id="ARBA00001933"/>
    </source>
</evidence>
<evidence type="ECO:0000313" key="6">
    <source>
        <dbReference type="Proteomes" id="UP001142078"/>
    </source>
</evidence>
<feature type="domain" description="Aromatic amino acid beta-eliminating lyase/threonine aldolase" evidence="4">
    <location>
        <begin position="26"/>
        <end position="310"/>
    </location>
</feature>
<dbReference type="SUPFAM" id="SSF53383">
    <property type="entry name" value="PLP-dependent transferases"/>
    <property type="match status" value="1"/>
</dbReference>
<keyword evidence="3" id="KW-0663">Pyridoxal phosphate</keyword>
<comment type="caution">
    <text evidence="5">The sequence shown here is derived from an EMBL/GenBank/DDBJ whole genome shotgun (WGS) entry which is preliminary data.</text>
</comment>
<comment type="cofactor">
    <cofactor evidence="1">
        <name>pyridoxal 5'-phosphate</name>
        <dbReference type="ChEBI" id="CHEBI:597326"/>
    </cofactor>
</comment>
<dbReference type="RefSeq" id="WP_257490325.1">
    <property type="nucleotide sequence ID" value="NZ_JANJZL010000003.1"/>
</dbReference>
<accession>A0A9X2MEP5</accession>
<dbReference type="InterPro" id="IPR001597">
    <property type="entry name" value="ArAA_b-elim_lyase/Thr_aldolase"/>
</dbReference>
<sequence length="360" mass="41116">MERKSYYDKIYKTINNLMEGEVMRGFLSDNNSGTHPKILKAIEECNIDHELPYGEDIYTEKAIEKIREIFGKNVDVYFVTTGTAANVVGLSGLIRPFDGVICADTAHINVDECGAFERFSGSKLLYVPNRDGKLYIEDIEKFLHSIGDEHQVQPRVISITQCTEVGTVYTIDEIKRLADFAHENNLYLHVDGARIANAIVSLNTNFRELITDTGVDLLSFGGTKNGMMIGEAIISFNPEISKNFKFIRKQGMQLVSKMRFISSQFIAYLEDDLWKKNAINANEMAKYLEEKLKEIKGVDLCRNVEANILFINIPLEWLEPLEKIYPLYEEYGQIRLVTSFDTNREDVDKFINTIKKISSK</sequence>
<dbReference type="InterPro" id="IPR015421">
    <property type="entry name" value="PyrdxlP-dep_Trfase_major"/>
</dbReference>
<dbReference type="Pfam" id="PF01212">
    <property type="entry name" value="Beta_elim_lyase"/>
    <property type="match status" value="1"/>
</dbReference>
<dbReference type="PANTHER" id="PTHR48097">
    <property type="entry name" value="L-THREONINE ALDOLASE-RELATED"/>
    <property type="match status" value="1"/>
</dbReference>
<dbReference type="EMBL" id="JANJZL010000003">
    <property type="protein sequence ID" value="MCR2043612.1"/>
    <property type="molecule type" value="Genomic_DNA"/>
</dbReference>
<gene>
    <name evidence="5" type="ORF">NSA23_05705</name>
</gene>
<proteinExistence type="inferred from homology"/>
<protein>
    <submittedName>
        <fullName evidence="5">Low specificity L-threonine aldolase</fullName>
    </submittedName>
</protein>
<evidence type="ECO:0000259" key="4">
    <source>
        <dbReference type="Pfam" id="PF01212"/>
    </source>
</evidence>
<organism evidence="5 6">
    <name type="scientific">Anaerosalibacter massiliensis</name>
    <dbReference type="NCBI Taxonomy" id="1347392"/>
    <lineage>
        <taxon>Bacteria</taxon>
        <taxon>Bacillati</taxon>
        <taxon>Bacillota</taxon>
        <taxon>Tissierellia</taxon>
        <taxon>Tissierellales</taxon>
        <taxon>Sporanaerobacteraceae</taxon>
        <taxon>Anaerosalibacter</taxon>
    </lineage>
</organism>
<dbReference type="AlphaFoldDB" id="A0A9X2MEP5"/>
<comment type="similarity">
    <text evidence="2">Belongs to the threonine aldolase family.</text>
</comment>
<keyword evidence="6" id="KW-1185">Reference proteome</keyword>
<dbReference type="InterPro" id="IPR015422">
    <property type="entry name" value="PyrdxlP-dep_Trfase_small"/>
</dbReference>
<dbReference type="GO" id="GO:0006520">
    <property type="term" value="P:amino acid metabolic process"/>
    <property type="evidence" value="ECO:0007669"/>
    <property type="project" value="InterPro"/>
</dbReference>
<dbReference type="PANTHER" id="PTHR48097:SF5">
    <property type="entry name" value="LOW SPECIFICITY L-THREONINE ALDOLASE"/>
    <property type="match status" value="1"/>
</dbReference>
<dbReference type="GO" id="GO:0016829">
    <property type="term" value="F:lyase activity"/>
    <property type="evidence" value="ECO:0007669"/>
    <property type="project" value="InterPro"/>
</dbReference>
<dbReference type="InterPro" id="IPR015424">
    <property type="entry name" value="PyrdxlP-dep_Trfase"/>
</dbReference>
<dbReference type="CDD" id="cd06502">
    <property type="entry name" value="TA_like"/>
    <property type="match status" value="1"/>
</dbReference>
<evidence type="ECO:0000256" key="2">
    <source>
        <dbReference type="ARBA" id="ARBA00006966"/>
    </source>
</evidence>
<evidence type="ECO:0000256" key="3">
    <source>
        <dbReference type="ARBA" id="ARBA00022898"/>
    </source>
</evidence>
<dbReference type="Gene3D" id="3.90.1150.10">
    <property type="entry name" value="Aspartate Aminotransferase, domain 1"/>
    <property type="match status" value="1"/>
</dbReference>
<dbReference type="Proteomes" id="UP001142078">
    <property type="component" value="Unassembled WGS sequence"/>
</dbReference>
<evidence type="ECO:0000313" key="5">
    <source>
        <dbReference type="EMBL" id="MCR2043612.1"/>
    </source>
</evidence>